<feature type="domain" description="RING-type" evidence="5">
    <location>
        <begin position="247"/>
        <end position="291"/>
    </location>
</feature>
<evidence type="ECO:0000256" key="4">
    <source>
        <dbReference type="SAM" id="MobiDB-lite"/>
    </source>
</evidence>
<evidence type="ECO:0000256" key="3">
    <source>
        <dbReference type="PROSITE-ProRule" id="PRU00175"/>
    </source>
</evidence>
<dbReference type="InterPro" id="IPR013083">
    <property type="entry name" value="Znf_RING/FYVE/PHD"/>
</dbReference>
<dbReference type="SUPFAM" id="SSF57850">
    <property type="entry name" value="RING/U-box"/>
    <property type="match status" value="1"/>
</dbReference>
<keyword evidence="6" id="KW-1185">Reference proteome</keyword>
<evidence type="ECO:0000256" key="2">
    <source>
        <dbReference type="ARBA" id="ARBA00022833"/>
    </source>
</evidence>
<dbReference type="PROSITE" id="PS50089">
    <property type="entry name" value="ZF_RING_2"/>
    <property type="match status" value="1"/>
</dbReference>
<organism evidence="6 7">
    <name type="scientific">Meloidogyne javanica</name>
    <name type="common">Root-knot nematode worm</name>
    <dbReference type="NCBI Taxonomy" id="6303"/>
    <lineage>
        <taxon>Eukaryota</taxon>
        <taxon>Metazoa</taxon>
        <taxon>Ecdysozoa</taxon>
        <taxon>Nematoda</taxon>
        <taxon>Chromadorea</taxon>
        <taxon>Rhabditida</taxon>
        <taxon>Tylenchina</taxon>
        <taxon>Tylenchomorpha</taxon>
        <taxon>Tylenchoidea</taxon>
        <taxon>Meloidogynidae</taxon>
        <taxon>Meloidogyninae</taxon>
        <taxon>Meloidogyne</taxon>
        <taxon>Meloidogyne incognita group</taxon>
    </lineage>
</organism>
<dbReference type="GO" id="GO:0019825">
    <property type="term" value="F:oxygen binding"/>
    <property type="evidence" value="ECO:0007669"/>
    <property type="project" value="InterPro"/>
</dbReference>
<dbReference type="Gene3D" id="3.30.40.10">
    <property type="entry name" value="Zinc/RING finger domain, C3HC4 (zinc finger)"/>
    <property type="match status" value="1"/>
</dbReference>
<feature type="compositionally biased region" description="Polar residues" evidence="4">
    <location>
        <begin position="14"/>
        <end position="24"/>
    </location>
</feature>
<dbReference type="GO" id="GO:0008270">
    <property type="term" value="F:zinc ion binding"/>
    <property type="evidence" value="ECO:0007669"/>
    <property type="project" value="UniProtKB-KW"/>
</dbReference>
<proteinExistence type="predicted"/>
<evidence type="ECO:0000259" key="5">
    <source>
        <dbReference type="PROSITE" id="PS50089"/>
    </source>
</evidence>
<name>A0A915MQU9_MELJA</name>
<dbReference type="AlphaFoldDB" id="A0A915MQU9"/>
<dbReference type="WBParaSite" id="scaffold4465_cov184.g8183">
    <property type="protein sequence ID" value="scaffold4465_cov184.g8183"/>
    <property type="gene ID" value="scaffold4465_cov184.g8183"/>
</dbReference>
<keyword evidence="2" id="KW-0862">Zinc</keyword>
<dbReference type="GO" id="GO:0020037">
    <property type="term" value="F:heme binding"/>
    <property type="evidence" value="ECO:0007669"/>
    <property type="project" value="InterPro"/>
</dbReference>
<dbReference type="Gene3D" id="1.10.490.10">
    <property type="entry name" value="Globins"/>
    <property type="match status" value="1"/>
</dbReference>
<dbReference type="InterPro" id="IPR012292">
    <property type="entry name" value="Globin/Proto"/>
</dbReference>
<feature type="region of interest" description="Disordered" evidence="4">
    <location>
        <begin position="1"/>
        <end position="32"/>
    </location>
</feature>
<evidence type="ECO:0000313" key="7">
    <source>
        <dbReference type="WBParaSite" id="scaffold4465_cov184.g8183"/>
    </source>
</evidence>
<evidence type="ECO:0000313" key="6">
    <source>
        <dbReference type="Proteomes" id="UP000887561"/>
    </source>
</evidence>
<accession>A0A915MQU9</accession>
<sequence length="316" mass="36833">MSSPNNPTEMVITTEPQKQQNGAVNNEKENETAVTNEQELIFRREDDWTEEEITKLLFIKIHRHGDEWRQSADFRTQALKFVQTISYAAKNLYHMEDCLQMRLFEIGENHDAMEYALTNHIASTPTLNAQERADATRVWRQLAHYIIVHMKYGYLAKEIQNNKEGHHDLIARALVAKGDKPEEIEYKLNKMNDEKAYKILSDYTNQCEQKIKNIEKEVKVKALMELSRMGLEKAVPYSSLQTNETKCALCKKEFKDEEFVLELICEHILHDDCMIKRSNENNPNKYYCPTCGNFIELTDSSDQKKLVMKMQKSGLA</sequence>
<keyword evidence="1 3" id="KW-0863">Zinc-finger</keyword>
<dbReference type="InterPro" id="IPR053341">
    <property type="entry name" value="Oxidative_stress_globin-like"/>
</dbReference>
<dbReference type="PANTHER" id="PTHR47768">
    <property type="entry name" value="GLOBIN RELATED-RELATED"/>
    <property type="match status" value="1"/>
</dbReference>
<keyword evidence="1 3" id="KW-0479">Metal-binding</keyword>
<reference evidence="7" key="1">
    <citation type="submission" date="2022-11" db="UniProtKB">
        <authorList>
            <consortium name="WormBaseParasite"/>
        </authorList>
    </citation>
    <scope>IDENTIFICATION</scope>
</reference>
<evidence type="ECO:0000256" key="1">
    <source>
        <dbReference type="ARBA" id="ARBA00022771"/>
    </source>
</evidence>
<dbReference type="InterPro" id="IPR001841">
    <property type="entry name" value="Znf_RING"/>
</dbReference>
<protein>
    <submittedName>
        <fullName evidence="7">RING-type domain-containing protein</fullName>
    </submittedName>
</protein>
<dbReference type="PANTHER" id="PTHR47768:SF1">
    <property type="entry name" value="GLOBIN FAMILY PROFILE DOMAIN-CONTAINING PROTEIN"/>
    <property type="match status" value="1"/>
</dbReference>
<dbReference type="Proteomes" id="UP000887561">
    <property type="component" value="Unplaced"/>
</dbReference>